<evidence type="ECO:0000313" key="2">
    <source>
        <dbReference type="EMBL" id="JAB89768.1"/>
    </source>
</evidence>
<dbReference type="GeneID" id="101455147"/>
<keyword evidence="1" id="KW-0472">Membrane</keyword>
<feature type="transmembrane region" description="Helical" evidence="1">
    <location>
        <begin position="55"/>
        <end position="75"/>
    </location>
</feature>
<dbReference type="RefSeq" id="XP_004519996.1">
    <property type="nucleotide sequence ID" value="XM_004519939.3"/>
</dbReference>
<proteinExistence type="evidence at transcript level"/>
<accession>W8AY53</accession>
<dbReference type="EMBL" id="GAMC01016785">
    <property type="protein sequence ID" value="JAB89770.1"/>
    <property type="molecule type" value="mRNA"/>
</dbReference>
<keyword evidence="1" id="KW-0812">Transmembrane</keyword>
<sequence>MRISLPADLLSTAFETRMALHAHSINTVRSTTSLSNMINSNGNDLANGNNDRRHIVDILVGVVAVPVLILFALQLEKNLQNMTNSPWLVFVLGVGLLMVIMIIIGYVTHRLSVCCWTGPIDELGNRTDGRGMPHINTQNDILRIMDTLPPSYETVVKHEIPPPPYDCVIVNLDQCKDQQQSTPATVTVPTTSNSATQASVKETPTTNATVLHI</sequence>
<protein>
    <submittedName>
        <fullName evidence="2">Uncharacterized protein</fullName>
    </submittedName>
</protein>
<reference evidence="2" key="2">
    <citation type="journal article" date="2014" name="BMC Genomics">
        <title>A genomic perspective to assessing quality of mass-reared SIT flies used in Mediterranean fruit fly (Ceratitis capitata) eradication in California.</title>
        <authorList>
            <person name="Calla B."/>
            <person name="Hall B."/>
            <person name="Hou S."/>
            <person name="Geib S.M."/>
        </authorList>
    </citation>
    <scope>NUCLEOTIDE SEQUENCE</scope>
</reference>
<dbReference type="OrthoDB" id="7775175at2759"/>
<dbReference type="AlphaFoldDB" id="W8AY53"/>
<feature type="transmembrane region" description="Helical" evidence="1">
    <location>
        <begin position="87"/>
        <end position="107"/>
    </location>
</feature>
<keyword evidence="1" id="KW-1133">Transmembrane helix</keyword>
<dbReference type="EMBL" id="GAMC01016784">
    <property type="protein sequence ID" value="JAB89771.1"/>
    <property type="molecule type" value="mRNA"/>
</dbReference>
<dbReference type="EMBL" id="GAMC01016787">
    <property type="protein sequence ID" value="JAB89768.1"/>
    <property type="molecule type" value="mRNA"/>
</dbReference>
<evidence type="ECO:0000256" key="1">
    <source>
        <dbReference type="SAM" id="Phobius"/>
    </source>
</evidence>
<reference evidence="2" key="1">
    <citation type="submission" date="2013-07" db="EMBL/GenBank/DDBJ databases">
        <authorList>
            <person name="Geib S."/>
        </authorList>
    </citation>
    <scope>NUCLEOTIDE SEQUENCE</scope>
</reference>
<dbReference type="KEGG" id="ccat:101455147"/>
<name>W8AY53_CERCA</name>
<organism evidence="2">
    <name type="scientific">Ceratitis capitata</name>
    <name type="common">Mediterranean fruit fly</name>
    <name type="synonym">Tephritis capitata</name>
    <dbReference type="NCBI Taxonomy" id="7213"/>
    <lineage>
        <taxon>Eukaryota</taxon>
        <taxon>Metazoa</taxon>
        <taxon>Ecdysozoa</taxon>
        <taxon>Arthropoda</taxon>
        <taxon>Hexapoda</taxon>
        <taxon>Insecta</taxon>
        <taxon>Pterygota</taxon>
        <taxon>Neoptera</taxon>
        <taxon>Endopterygota</taxon>
        <taxon>Diptera</taxon>
        <taxon>Brachycera</taxon>
        <taxon>Muscomorpha</taxon>
        <taxon>Tephritoidea</taxon>
        <taxon>Tephritidae</taxon>
        <taxon>Ceratitis</taxon>
        <taxon>Ceratitis</taxon>
    </lineage>
</organism>